<dbReference type="SUPFAM" id="SSF47413">
    <property type="entry name" value="lambda repressor-like DNA-binding domains"/>
    <property type="match status" value="1"/>
</dbReference>
<proteinExistence type="inferred from homology"/>
<dbReference type="InterPro" id="IPR010982">
    <property type="entry name" value="Lambda_DNA-bd_dom_sf"/>
</dbReference>
<dbReference type="OrthoDB" id="531446at2"/>
<comment type="similarity">
    <text evidence="1">Belongs to the ner transcriptional regulatory family.</text>
</comment>
<dbReference type="EMBL" id="VWPJ01000032">
    <property type="protein sequence ID" value="KAA5603746.1"/>
    <property type="molecule type" value="Genomic_DNA"/>
</dbReference>
<evidence type="ECO:0000256" key="3">
    <source>
        <dbReference type="ARBA" id="ARBA00023125"/>
    </source>
</evidence>
<evidence type="ECO:0000256" key="4">
    <source>
        <dbReference type="ARBA" id="ARBA00023163"/>
    </source>
</evidence>
<dbReference type="Proteomes" id="UP000324065">
    <property type="component" value="Unassembled WGS sequence"/>
</dbReference>
<comment type="caution">
    <text evidence="6">The sequence shown here is derived from an EMBL/GenBank/DDBJ whole genome shotgun (WGS) entry which is preliminary data.</text>
</comment>
<evidence type="ECO:0000259" key="5">
    <source>
        <dbReference type="Pfam" id="PF13693"/>
    </source>
</evidence>
<dbReference type="Pfam" id="PF13693">
    <property type="entry name" value="HTH_35"/>
    <property type="match status" value="1"/>
</dbReference>
<sequence>MASGQTWDRHQIAAEVKRRGSTLSAISLQAGLPEAACRNALIRKYQAAERAIGRFLGVPLWELWPDRWRSDGSRIDHRTRAHIRPERTRNAVKNSKAA</sequence>
<evidence type="ECO:0000313" key="7">
    <source>
        <dbReference type="Proteomes" id="UP000324065"/>
    </source>
</evidence>
<protein>
    <submittedName>
        <fullName evidence="6">Transcriptional regulator</fullName>
    </submittedName>
</protein>
<dbReference type="InterPro" id="IPR038722">
    <property type="entry name" value="Ner_HTH_dom"/>
</dbReference>
<dbReference type="AlphaFoldDB" id="A0A5M6I671"/>
<keyword evidence="2" id="KW-0805">Transcription regulation</keyword>
<keyword evidence="3" id="KW-0238">DNA-binding</keyword>
<evidence type="ECO:0000313" key="6">
    <source>
        <dbReference type="EMBL" id="KAA5603746.1"/>
    </source>
</evidence>
<reference evidence="6 7" key="1">
    <citation type="submission" date="2019-09" db="EMBL/GenBank/DDBJ databases">
        <title>Genome sequence of Roseospira marina, one of the more divergent members of the non-sulfur purple photosynthetic bacterial family, the Rhodospirillaceae.</title>
        <authorList>
            <person name="Meyer T."/>
            <person name="Kyndt J."/>
        </authorList>
    </citation>
    <scope>NUCLEOTIDE SEQUENCE [LARGE SCALE GENOMIC DNA]</scope>
    <source>
        <strain evidence="6 7">DSM 15113</strain>
    </source>
</reference>
<dbReference type="GO" id="GO:0003677">
    <property type="term" value="F:DNA binding"/>
    <property type="evidence" value="ECO:0007669"/>
    <property type="project" value="UniProtKB-KW"/>
</dbReference>
<organism evidence="6 7">
    <name type="scientific">Roseospira marina</name>
    <dbReference type="NCBI Taxonomy" id="140057"/>
    <lineage>
        <taxon>Bacteria</taxon>
        <taxon>Pseudomonadati</taxon>
        <taxon>Pseudomonadota</taxon>
        <taxon>Alphaproteobacteria</taxon>
        <taxon>Rhodospirillales</taxon>
        <taxon>Rhodospirillaceae</taxon>
        <taxon>Roseospira</taxon>
    </lineage>
</organism>
<accession>A0A5M6I671</accession>
<feature type="domain" description="Ner winged helix-turn-helix DNA-binding" evidence="5">
    <location>
        <begin position="7"/>
        <end position="79"/>
    </location>
</feature>
<evidence type="ECO:0000256" key="1">
    <source>
        <dbReference type="ARBA" id="ARBA00006157"/>
    </source>
</evidence>
<name>A0A5M6I671_9PROT</name>
<dbReference type="RefSeq" id="WP_150064090.1">
    <property type="nucleotide sequence ID" value="NZ_JACHII010000029.1"/>
</dbReference>
<evidence type="ECO:0000256" key="2">
    <source>
        <dbReference type="ARBA" id="ARBA00023015"/>
    </source>
</evidence>
<gene>
    <name evidence="6" type="ORF">F1188_19310</name>
</gene>
<dbReference type="Gene3D" id="1.10.260.40">
    <property type="entry name" value="lambda repressor-like DNA-binding domains"/>
    <property type="match status" value="1"/>
</dbReference>
<keyword evidence="4" id="KW-0804">Transcription</keyword>
<keyword evidence="7" id="KW-1185">Reference proteome</keyword>